<protein>
    <recommendedName>
        <fullName evidence="11">Aquaporin</fullName>
    </recommendedName>
</protein>
<keyword evidence="10" id="KW-1185">Reference proteome</keyword>
<dbReference type="EMBL" id="VTPC01089997">
    <property type="protein sequence ID" value="KAF2885192.1"/>
    <property type="molecule type" value="Genomic_DNA"/>
</dbReference>
<dbReference type="PROSITE" id="PS00221">
    <property type="entry name" value="MIP"/>
    <property type="match status" value="1"/>
</dbReference>
<dbReference type="PANTHER" id="PTHR19139">
    <property type="entry name" value="AQUAPORIN TRANSPORTER"/>
    <property type="match status" value="1"/>
</dbReference>
<evidence type="ECO:0000256" key="1">
    <source>
        <dbReference type="ARBA" id="ARBA00004141"/>
    </source>
</evidence>
<keyword evidence="5 8" id="KW-1133">Transmembrane helix</keyword>
<evidence type="ECO:0000256" key="7">
    <source>
        <dbReference type="RuleBase" id="RU000477"/>
    </source>
</evidence>
<comment type="caution">
    <text evidence="9">The sequence shown here is derived from an EMBL/GenBank/DDBJ whole genome shotgun (WGS) entry which is preliminary data.</text>
</comment>
<organism evidence="9 10">
    <name type="scientific">Ignelater luminosus</name>
    <name type="common">Cucubano</name>
    <name type="synonym">Pyrophorus luminosus</name>
    <dbReference type="NCBI Taxonomy" id="2038154"/>
    <lineage>
        <taxon>Eukaryota</taxon>
        <taxon>Metazoa</taxon>
        <taxon>Ecdysozoa</taxon>
        <taxon>Arthropoda</taxon>
        <taxon>Hexapoda</taxon>
        <taxon>Insecta</taxon>
        <taxon>Pterygota</taxon>
        <taxon>Neoptera</taxon>
        <taxon>Endopterygota</taxon>
        <taxon>Coleoptera</taxon>
        <taxon>Polyphaga</taxon>
        <taxon>Elateriformia</taxon>
        <taxon>Elateroidea</taxon>
        <taxon>Elateridae</taxon>
        <taxon>Agrypninae</taxon>
        <taxon>Pyrophorini</taxon>
        <taxon>Ignelater</taxon>
    </lineage>
</organism>
<evidence type="ECO:0000256" key="6">
    <source>
        <dbReference type="ARBA" id="ARBA00023136"/>
    </source>
</evidence>
<dbReference type="GO" id="GO:0015267">
    <property type="term" value="F:channel activity"/>
    <property type="evidence" value="ECO:0007669"/>
    <property type="project" value="InterPro"/>
</dbReference>
<keyword evidence="6 8" id="KW-0472">Membrane</keyword>
<feature type="transmembrane region" description="Helical" evidence="8">
    <location>
        <begin position="190"/>
        <end position="209"/>
    </location>
</feature>
<evidence type="ECO:0000256" key="3">
    <source>
        <dbReference type="ARBA" id="ARBA00022448"/>
    </source>
</evidence>
<dbReference type="GO" id="GO:0005886">
    <property type="term" value="C:plasma membrane"/>
    <property type="evidence" value="ECO:0007669"/>
    <property type="project" value="TreeGrafter"/>
</dbReference>
<evidence type="ECO:0000256" key="2">
    <source>
        <dbReference type="ARBA" id="ARBA00006175"/>
    </source>
</evidence>
<dbReference type="Pfam" id="PF00230">
    <property type="entry name" value="MIP"/>
    <property type="match status" value="1"/>
</dbReference>
<proteinExistence type="inferred from homology"/>
<evidence type="ECO:0000256" key="8">
    <source>
        <dbReference type="SAM" id="Phobius"/>
    </source>
</evidence>
<sequence>MQDTIPTNIEKGIRISVLELPKVFKKKENAPKEGQDNSAIKKENIKKPNIVQNMLIMGLSELVGTALLLFLGCMGCINTDIMPIPHHIPALSFGFTVMLIIQTFGHISGAHLNPAVTIASIVLGYVKPIFGPVYVIAQFIGSVIGFGMLKILLPPEFTTNEIFNKTTNETEHVVGLCSTVVHPRVSLMQALALETITTTILILVCAAVWDKRNARNTDSVSLRFGLVIATIAMTAGPYTGASMNTVRTFGPALFNNDWNYHWIYWVGPTLGAFVGSLFYKTIFDSPKQEEKNLDDILEDVPLNEKCERTNNI</sequence>
<dbReference type="PANTHER" id="PTHR19139:SF270">
    <property type="entry name" value="ENTOMOGLYCEROPORIN 1-RELATED"/>
    <property type="match status" value="1"/>
</dbReference>
<dbReference type="PRINTS" id="PR00783">
    <property type="entry name" value="MINTRINSICP"/>
</dbReference>
<accession>A0A8K0G1V0</accession>
<comment type="similarity">
    <text evidence="2 7">Belongs to the MIP/aquaporin (TC 1.A.8) family.</text>
</comment>
<comment type="subcellular location">
    <subcellularLocation>
        <location evidence="1">Membrane</location>
        <topology evidence="1">Multi-pass membrane protein</topology>
    </subcellularLocation>
</comment>
<evidence type="ECO:0000256" key="4">
    <source>
        <dbReference type="ARBA" id="ARBA00022692"/>
    </source>
</evidence>
<keyword evidence="4 7" id="KW-0812">Transmembrane</keyword>
<dbReference type="SUPFAM" id="SSF81338">
    <property type="entry name" value="Aquaporin-like"/>
    <property type="match status" value="1"/>
</dbReference>
<dbReference type="Gene3D" id="1.20.1080.10">
    <property type="entry name" value="Glycerol uptake facilitator protein"/>
    <property type="match status" value="1"/>
</dbReference>
<feature type="transmembrane region" description="Helical" evidence="8">
    <location>
        <begin position="260"/>
        <end position="279"/>
    </location>
</feature>
<dbReference type="Proteomes" id="UP000801492">
    <property type="component" value="Unassembled WGS sequence"/>
</dbReference>
<dbReference type="OrthoDB" id="3222at2759"/>
<dbReference type="CDD" id="cd00333">
    <property type="entry name" value="MIP"/>
    <property type="match status" value="1"/>
</dbReference>
<dbReference type="AlphaFoldDB" id="A0A8K0G1V0"/>
<keyword evidence="3 7" id="KW-0813">Transport</keyword>
<evidence type="ECO:0000256" key="5">
    <source>
        <dbReference type="ARBA" id="ARBA00022989"/>
    </source>
</evidence>
<dbReference type="InterPro" id="IPR023271">
    <property type="entry name" value="Aquaporin-like"/>
</dbReference>
<dbReference type="InterPro" id="IPR034294">
    <property type="entry name" value="Aquaporin_transptr"/>
</dbReference>
<dbReference type="NCBIfam" id="TIGR00861">
    <property type="entry name" value="MIP"/>
    <property type="match status" value="1"/>
</dbReference>
<feature type="transmembrane region" description="Helical" evidence="8">
    <location>
        <begin position="54"/>
        <end position="77"/>
    </location>
</feature>
<feature type="transmembrane region" description="Helical" evidence="8">
    <location>
        <begin position="133"/>
        <end position="153"/>
    </location>
</feature>
<feature type="transmembrane region" description="Helical" evidence="8">
    <location>
        <begin position="221"/>
        <end position="240"/>
    </location>
</feature>
<dbReference type="InterPro" id="IPR022357">
    <property type="entry name" value="MIP_CS"/>
</dbReference>
<name>A0A8K0G1V0_IGNLU</name>
<evidence type="ECO:0000313" key="9">
    <source>
        <dbReference type="EMBL" id="KAF2885192.1"/>
    </source>
</evidence>
<dbReference type="InterPro" id="IPR000425">
    <property type="entry name" value="MIP"/>
</dbReference>
<feature type="transmembrane region" description="Helical" evidence="8">
    <location>
        <begin position="84"/>
        <end position="104"/>
    </location>
</feature>
<evidence type="ECO:0008006" key="11">
    <source>
        <dbReference type="Google" id="ProtNLM"/>
    </source>
</evidence>
<reference evidence="9" key="1">
    <citation type="submission" date="2019-08" db="EMBL/GenBank/DDBJ databases">
        <title>The genome of the North American firefly Photinus pyralis.</title>
        <authorList>
            <consortium name="Photinus pyralis genome working group"/>
            <person name="Fallon T.R."/>
            <person name="Sander Lower S.E."/>
            <person name="Weng J.-K."/>
        </authorList>
    </citation>
    <scope>NUCLEOTIDE SEQUENCE</scope>
    <source>
        <strain evidence="9">TRF0915ILg1</strain>
        <tissue evidence="9">Whole body</tissue>
    </source>
</reference>
<gene>
    <name evidence="9" type="ORF">ILUMI_20989</name>
</gene>
<evidence type="ECO:0000313" key="10">
    <source>
        <dbReference type="Proteomes" id="UP000801492"/>
    </source>
</evidence>